<protein>
    <submittedName>
        <fullName evidence="4">Cyclase</fullName>
    </submittedName>
</protein>
<comment type="similarity">
    <text evidence="1">Belongs to the ribosome association toxin RatA family.</text>
</comment>
<dbReference type="Pfam" id="PF11127">
    <property type="entry name" value="YgaP-like_TM"/>
    <property type="match status" value="1"/>
</dbReference>
<dbReference type="Gene3D" id="3.30.530.20">
    <property type="match status" value="1"/>
</dbReference>
<dbReference type="RefSeq" id="WP_147203316.1">
    <property type="nucleotide sequence ID" value="NZ_BJYT01000005.1"/>
</dbReference>
<proteinExistence type="inferred from homology"/>
<dbReference type="Proteomes" id="UP000321513">
    <property type="component" value="Unassembled WGS sequence"/>
</dbReference>
<dbReference type="CDD" id="cd07817">
    <property type="entry name" value="SRPBCC_8"/>
    <property type="match status" value="1"/>
</dbReference>
<evidence type="ECO:0000259" key="2">
    <source>
        <dbReference type="Pfam" id="PF03364"/>
    </source>
</evidence>
<dbReference type="SUPFAM" id="SSF55961">
    <property type="entry name" value="Bet v1-like"/>
    <property type="match status" value="1"/>
</dbReference>
<evidence type="ECO:0000313" key="5">
    <source>
        <dbReference type="Proteomes" id="UP000321513"/>
    </source>
</evidence>
<dbReference type="EMBL" id="BJYT01000005">
    <property type="protein sequence ID" value="GEO09191.1"/>
    <property type="molecule type" value="Genomic_DNA"/>
</dbReference>
<feature type="domain" description="Coenzyme Q-binding protein COQ10 START" evidence="2">
    <location>
        <begin position="88"/>
        <end position="190"/>
    </location>
</feature>
<dbReference type="PANTHER" id="PTHR33824">
    <property type="entry name" value="POLYKETIDE CYCLASE/DEHYDRASE AND LIPID TRANSPORT SUPERFAMILY PROTEIN"/>
    <property type="match status" value="1"/>
</dbReference>
<keyword evidence="5" id="KW-1185">Reference proteome</keyword>
<organism evidence="4 5">
    <name type="scientific">Segetibacter aerophilus</name>
    <dbReference type="NCBI Taxonomy" id="670293"/>
    <lineage>
        <taxon>Bacteria</taxon>
        <taxon>Pseudomonadati</taxon>
        <taxon>Bacteroidota</taxon>
        <taxon>Chitinophagia</taxon>
        <taxon>Chitinophagales</taxon>
        <taxon>Chitinophagaceae</taxon>
        <taxon>Segetibacter</taxon>
    </lineage>
</organism>
<name>A0A512BB51_9BACT</name>
<evidence type="ECO:0000256" key="1">
    <source>
        <dbReference type="ARBA" id="ARBA00008918"/>
    </source>
</evidence>
<dbReference type="InterPro" id="IPR047137">
    <property type="entry name" value="ORF3"/>
</dbReference>
<feature type="domain" description="Inner membrane protein YgaP-like transmembrane" evidence="3">
    <location>
        <begin position="12"/>
        <end position="72"/>
    </location>
</feature>
<reference evidence="4 5" key="1">
    <citation type="submission" date="2019-07" db="EMBL/GenBank/DDBJ databases">
        <title>Whole genome shotgun sequence of Segetibacter aerophilus NBRC 106135.</title>
        <authorList>
            <person name="Hosoyama A."/>
            <person name="Uohara A."/>
            <person name="Ohji S."/>
            <person name="Ichikawa N."/>
        </authorList>
    </citation>
    <scope>NUCLEOTIDE SEQUENCE [LARGE SCALE GENOMIC DNA]</scope>
    <source>
        <strain evidence="4 5">NBRC 106135</strain>
    </source>
</reference>
<dbReference type="Pfam" id="PF03364">
    <property type="entry name" value="Polyketide_cyc"/>
    <property type="match status" value="1"/>
</dbReference>
<evidence type="ECO:0000259" key="3">
    <source>
        <dbReference type="Pfam" id="PF11127"/>
    </source>
</evidence>
<dbReference type="AlphaFoldDB" id="A0A512BB51"/>
<dbReference type="PANTHER" id="PTHR33824:SF7">
    <property type="entry name" value="POLYKETIDE CYCLASE_DEHYDRASE AND LIPID TRANSPORT SUPERFAMILY PROTEIN"/>
    <property type="match status" value="1"/>
</dbReference>
<gene>
    <name evidence="4" type="ORF">SAE01_16870</name>
</gene>
<dbReference type="OrthoDB" id="9797595at2"/>
<sequence length="228" mass="25251">MNTNSETGAKLSVNVGKIERIASIIGGSLLIYQSITSDKKKLQLPAALGGLYLLARGATGHDSFYSLAGKRKLPDTVKNINIITKVTVNRPRMEVYNFWRKLSNLPLFMQHLEQVEVLDDKRSHWKAKVPGHLGTIEWDAEIVKEIEGELLGWNSLPGATIHNAGKVEFRDINGYGTELHVVITYRAPFGDVGEGLASLLNPVVKKMIIKDVKGFKRYIEAGDIATIE</sequence>
<accession>A0A512BB51</accession>
<dbReference type="InterPro" id="IPR021309">
    <property type="entry name" value="YgaP-like_TM"/>
</dbReference>
<comment type="caution">
    <text evidence="4">The sequence shown here is derived from an EMBL/GenBank/DDBJ whole genome shotgun (WGS) entry which is preliminary data.</text>
</comment>
<dbReference type="InterPro" id="IPR023393">
    <property type="entry name" value="START-like_dom_sf"/>
</dbReference>
<dbReference type="InterPro" id="IPR005031">
    <property type="entry name" value="COQ10_START"/>
</dbReference>
<evidence type="ECO:0000313" key="4">
    <source>
        <dbReference type="EMBL" id="GEO09191.1"/>
    </source>
</evidence>